<dbReference type="PANTHER" id="PTHR43319">
    <property type="entry name" value="BETA-LACTAMASE-RELATED"/>
    <property type="match status" value="1"/>
</dbReference>
<sequence length="115" mass="12805">LELPLGAVTGVSSAGDLSRLFSLVIDGTLLSNETLEKLSTPTLDSWHLEKVTLWPVRKGRGFFYEPNPLIPYILVDPHNQLVLSYVANGLKTGSSELCHTYMRLFRAAYNSIRGR</sequence>
<reference evidence="1" key="1">
    <citation type="submission" date="2017-02" db="UniProtKB">
        <authorList>
            <consortium name="WormBaseParasite"/>
        </authorList>
    </citation>
    <scope>IDENTIFICATION</scope>
</reference>
<dbReference type="InterPro" id="IPR052907">
    <property type="entry name" value="Beta-lactamase/esterase"/>
</dbReference>
<protein>
    <submittedName>
        <fullName evidence="1">Beta-lactamase domain-containing protein</fullName>
    </submittedName>
</protein>
<proteinExistence type="predicted"/>
<dbReference type="AlphaFoldDB" id="A0A0N4YTB9"/>
<dbReference type="SUPFAM" id="SSF56601">
    <property type="entry name" value="beta-lactamase/transpeptidase-like"/>
    <property type="match status" value="1"/>
</dbReference>
<organism evidence="1">
    <name type="scientific">Nippostrongylus brasiliensis</name>
    <name type="common">Rat hookworm</name>
    <dbReference type="NCBI Taxonomy" id="27835"/>
    <lineage>
        <taxon>Eukaryota</taxon>
        <taxon>Metazoa</taxon>
        <taxon>Ecdysozoa</taxon>
        <taxon>Nematoda</taxon>
        <taxon>Chromadorea</taxon>
        <taxon>Rhabditida</taxon>
        <taxon>Rhabditina</taxon>
        <taxon>Rhabditomorpha</taxon>
        <taxon>Strongyloidea</taxon>
        <taxon>Heligmosomidae</taxon>
        <taxon>Nippostrongylus</taxon>
    </lineage>
</organism>
<dbReference type="Gene3D" id="3.40.710.10">
    <property type="entry name" value="DD-peptidase/beta-lactamase superfamily"/>
    <property type="match status" value="1"/>
</dbReference>
<dbReference type="PANTHER" id="PTHR43319:SF7">
    <property type="entry name" value="BETA-LACTAMASE-RELATED DOMAIN-CONTAINING PROTEIN"/>
    <property type="match status" value="1"/>
</dbReference>
<evidence type="ECO:0000313" key="1">
    <source>
        <dbReference type="WBParaSite" id="NBR_0002049101-mRNA-1"/>
    </source>
</evidence>
<dbReference type="WBParaSite" id="NBR_0002049101-mRNA-1">
    <property type="protein sequence ID" value="NBR_0002049101-mRNA-1"/>
    <property type="gene ID" value="NBR_0002049101"/>
</dbReference>
<dbReference type="InterPro" id="IPR012338">
    <property type="entry name" value="Beta-lactam/transpept-like"/>
</dbReference>
<accession>A0A0N4YTB9</accession>
<name>A0A0N4YTB9_NIPBR</name>